<feature type="region of interest" description="Disordered" evidence="2">
    <location>
        <begin position="1235"/>
        <end position="1256"/>
    </location>
</feature>
<dbReference type="Gene3D" id="2.60.40.10">
    <property type="entry name" value="Immunoglobulins"/>
    <property type="match status" value="5"/>
</dbReference>
<dbReference type="Proteomes" id="UP000315995">
    <property type="component" value="Chromosome"/>
</dbReference>
<gene>
    <name evidence="5" type="ORF">FIV42_28870</name>
</gene>
<dbReference type="InterPro" id="IPR013783">
    <property type="entry name" value="Ig-like_fold"/>
</dbReference>
<proteinExistence type="predicted"/>
<evidence type="ECO:0000313" key="5">
    <source>
        <dbReference type="EMBL" id="QDG54614.1"/>
    </source>
</evidence>
<dbReference type="PROSITE" id="PS50093">
    <property type="entry name" value="PKD"/>
    <property type="match status" value="1"/>
</dbReference>
<evidence type="ECO:0000256" key="1">
    <source>
        <dbReference type="ARBA" id="ARBA00001913"/>
    </source>
</evidence>
<feature type="chain" id="PRO_5030106881" evidence="3">
    <location>
        <begin position="30"/>
        <end position="1256"/>
    </location>
</feature>
<dbReference type="Pfam" id="PF07705">
    <property type="entry name" value="CARDB"/>
    <property type="match status" value="3"/>
</dbReference>
<dbReference type="CDD" id="cd00146">
    <property type="entry name" value="PKD"/>
    <property type="match status" value="1"/>
</dbReference>
<sequence>MRHLMTKVRAMLLVLLLLPLALVSTSCGGDDGEKTAEVEITSIEPASSYPGVETAISFTITPGEGTSASELSWTVDFGDNQTASGEELEDTVTHVYENSGQYRVEVVALAGGSEVGSATSTVRVLAPVDLAISETRGSPANVQTGDTLTVSFEVANQVAGAVESPFDVSVYLSPSASVTVDDLEGLPLLATTTVSASQEGEPVIAAGESVSAGLSAEVPSDVSSGDYHLVSWINPEGQLADSEPGNNLDVAQGIVRVENPDEVLPDLAVTDVLIIPDRAFPTLNQLTRSFTVANRGNVEAFDVVAKVWLSQGDAELDESSDMLLEKTDPFNVPPNDKVVFDPEEFVLDNEIAPTPGEELEVYMIVEVAIQGDSTEANLDNNVGASPNPTVVSDERVDGTDIVVRDFSVTPNSTFLDGTLEATLVVANEGTLDASSFFCGIYLGDEPAVNTDLDPRLSNINISGIDSDTEQTIEQSFVVPALYDPGTYYMYVVCDPLGALSEPYRSNNQKVYLEPVTITDEADVDLYVDSLTVPSTANEGDTVDLTATICVSGSNPSGTTRGRLWRSPNAAPDFTEDPIAEFDIPNINPGGCEDVTIQTDASCADFVAEYGYAIEVDYQDRLPESDEDNNTATGSNLLDVSGEFCSCTADAYANDASNQPLPLTAGQFSDAVCDPEICDWYAADLQQNESLLVTTTFDANQGQLETRLYDSSGSNELDSSVADGRQEVATFLVPSAGRYLFKVCGETPDIQNLYDVDVEILSPSPGVDVLPRELEVPQRDSFSIGAQLDISFRVYNIGQTATSGAFDANLVISPNDVIGDGDDIPLQPTSVSVSQVSGGGSKDVSATVEIPTSVNDGDYYIGVQLDIADGDTTNNAVASKMITVETLCYDPLEPNDSFADAPSMSAGSYSNLTACTAADDYYKLCVQNGKKFTLRADFFDSQGDIDIELFDQQRQIIDSSANSGVDSESVSVDYVNGDQCYYARVYLLTLQQDLQTSYDMSINVSNVDPSLQCDGYFEPNDTTSSAASLLAALQHTNTLDRCPASDTDYYYVSLSSGQTVSLRGLLEPSTQAGTLRIQLYQPNGTPGPNMETAPGAPVAEIANYTAPTSGTYYLQVTLSGTQRRATYTLEADGIGGIDLEASNLLIGPGTYRANDEVRFGFDLANLRSDPATAPTYTVWLGTAQAHDPNADIQLGSFSLSSDVAGNSSTSIADRVDLPSSGLWDGTGYLHVVVEANGQTDPNPGNNTTTTTIDLSTN</sequence>
<dbReference type="SMART" id="SM00089">
    <property type="entry name" value="PKD"/>
    <property type="match status" value="1"/>
</dbReference>
<dbReference type="EMBL" id="CP041186">
    <property type="protein sequence ID" value="QDG54614.1"/>
    <property type="molecule type" value="Genomic_DNA"/>
</dbReference>
<dbReference type="OrthoDB" id="5525628at2"/>
<evidence type="ECO:0000256" key="2">
    <source>
        <dbReference type="SAM" id="MobiDB-lite"/>
    </source>
</evidence>
<comment type="cofactor">
    <cofactor evidence="1">
        <name>Ca(2+)</name>
        <dbReference type="ChEBI" id="CHEBI:29108"/>
    </cofactor>
</comment>
<accession>A0A5B8YCY3</accession>
<reference evidence="5 6" key="1">
    <citation type="submission" date="2019-06" db="EMBL/GenBank/DDBJ databases">
        <title>Persicimonas caeni gen. nov., sp. nov., a predatory bacterium isolated from solar saltern.</title>
        <authorList>
            <person name="Wang S."/>
        </authorList>
    </citation>
    <scope>NUCLEOTIDE SEQUENCE [LARGE SCALE GENOMIC DNA]</scope>
    <source>
        <strain evidence="5 6">YN101</strain>
    </source>
</reference>
<dbReference type="Pfam" id="PF04151">
    <property type="entry name" value="PPC"/>
    <property type="match status" value="1"/>
</dbReference>
<dbReference type="InterPro" id="IPR000601">
    <property type="entry name" value="PKD_dom"/>
</dbReference>
<protein>
    <submittedName>
        <fullName evidence="5">PKD domain-containing protein</fullName>
    </submittedName>
</protein>
<dbReference type="InterPro" id="IPR007280">
    <property type="entry name" value="Peptidase_C_arc/bac"/>
</dbReference>
<dbReference type="Gene3D" id="2.60.120.380">
    <property type="match status" value="3"/>
</dbReference>
<organism evidence="5 6">
    <name type="scientific">Persicimonas caeni</name>
    <dbReference type="NCBI Taxonomy" id="2292766"/>
    <lineage>
        <taxon>Bacteria</taxon>
        <taxon>Deltaproteobacteria</taxon>
        <taxon>Bradymonadales</taxon>
        <taxon>Bradymonadaceae</taxon>
        <taxon>Persicimonas</taxon>
    </lineage>
</organism>
<keyword evidence="3" id="KW-0732">Signal</keyword>
<keyword evidence="6" id="KW-1185">Reference proteome</keyword>
<evidence type="ECO:0000313" key="6">
    <source>
        <dbReference type="Proteomes" id="UP000315995"/>
    </source>
</evidence>
<evidence type="ECO:0000256" key="3">
    <source>
        <dbReference type="SAM" id="SignalP"/>
    </source>
</evidence>
<dbReference type="AlphaFoldDB" id="A0A4Y6Q200"/>
<dbReference type="InterPro" id="IPR035986">
    <property type="entry name" value="PKD_dom_sf"/>
</dbReference>
<dbReference type="InterPro" id="IPR022409">
    <property type="entry name" value="PKD/Chitinase_dom"/>
</dbReference>
<dbReference type="PROSITE" id="PS51257">
    <property type="entry name" value="PROKAR_LIPOPROTEIN"/>
    <property type="match status" value="1"/>
</dbReference>
<dbReference type="InterPro" id="IPR011635">
    <property type="entry name" value="CARDB"/>
</dbReference>
<feature type="signal peptide" evidence="3">
    <location>
        <begin position="1"/>
        <end position="29"/>
    </location>
</feature>
<dbReference type="Pfam" id="PF18911">
    <property type="entry name" value="PKD_4"/>
    <property type="match status" value="1"/>
</dbReference>
<accession>A0A4Y6Q200</accession>
<feature type="domain" description="PKD" evidence="4">
    <location>
        <begin position="67"/>
        <end position="131"/>
    </location>
</feature>
<name>A0A4Y6Q200_PERCE</name>
<dbReference type="SUPFAM" id="SSF49299">
    <property type="entry name" value="PKD domain"/>
    <property type="match status" value="1"/>
</dbReference>
<evidence type="ECO:0000259" key="4">
    <source>
        <dbReference type="PROSITE" id="PS50093"/>
    </source>
</evidence>